<dbReference type="RefSeq" id="WP_013799726.1">
    <property type="nucleotide sequence ID" value="NC_015562.1"/>
</dbReference>
<dbReference type="GO" id="GO:0035269">
    <property type="term" value="P:protein O-linked glycosylation via mannose"/>
    <property type="evidence" value="ECO:0007669"/>
    <property type="project" value="TreeGrafter"/>
</dbReference>
<gene>
    <name evidence="11" type="ordered locus">Metig_1600</name>
</gene>
<comment type="subcellular location">
    <subcellularLocation>
        <location evidence="1">Membrane</location>
        <topology evidence="1">Multi-pass membrane protein</topology>
    </subcellularLocation>
</comment>
<dbReference type="GO" id="GO:0006506">
    <property type="term" value="P:GPI anchor biosynthetic process"/>
    <property type="evidence" value="ECO:0007669"/>
    <property type="project" value="TreeGrafter"/>
</dbReference>
<keyword evidence="12" id="KW-1185">Reference proteome</keyword>
<keyword evidence="7 8" id="KW-0472">Membrane</keyword>
<evidence type="ECO:0000259" key="9">
    <source>
        <dbReference type="Pfam" id="PF00535"/>
    </source>
</evidence>
<dbReference type="KEGG" id="mig:Metig_1600"/>
<evidence type="ECO:0000256" key="8">
    <source>
        <dbReference type="SAM" id="Phobius"/>
    </source>
</evidence>
<evidence type="ECO:0000256" key="3">
    <source>
        <dbReference type="ARBA" id="ARBA00022676"/>
    </source>
</evidence>
<dbReference type="PANTHER" id="PTHR43398:SF1">
    <property type="entry name" value="DOLICHOL-PHOSPHATE MANNOSYLTRANSFERASE SUBUNIT 1"/>
    <property type="match status" value="1"/>
</dbReference>
<dbReference type="GeneID" id="10644473"/>
<dbReference type="GO" id="GO:0016020">
    <property type="term" value="C:membrane"/>
    <property type="evidence" value="ECO:0007669"/>
    <property type="project" value="UniProtKB-SubCell"/>
</dbReference>
<dbReference type="Pfam" id="PF04138">
    <property type="entry name" value="GtrA_DPMS_TM"/>
    <property type="match status" value="1"/>
</dbReference>
<dbReference type="Proteomes" id="UP000009227">
    <property type="component" value="Chromosome"/>
</dbReference>
<dbReference type="OrthoDB" id="11098at2157"/>
<dbReference type="STRING" id="880724.Metig_1600"/>
<comment type="similarity">
    <text evidence="2">Belongs to the glycosyltransferase 2 family.</text>
</comment>
<dbReference type="GO" id="GO:0004582">
    <property type="term" value="F:dolichyl-phosphate beta-D-mannosyltransferase activity"/>
    <property type="evidence" value="ECO:0007669"/>
    <property type="project" value="UniProtKB-EC"/>
</dbReference>
<keyword evidence="5 8" id="KW-0812">Transmembrane</keyword>
<dbReference type="HOGENOM" id="CLU_039727_0_0_2"/>
<evidence type="ECO:0000259" key="10">
    <source>
        <dbReference type="Pfam" id="PF04138"/>
    </source>
</evidence>
<dbReference type="EMBL" id="CP002737">
    <property type="protein sequence ID" value="AEF97133.1"/>
    <property type="molecule type" value="Genomic_DNA"/>
</dbReference>
<evidence type="ECO:0000256" key="4">
    <source>
        <dbReference type="ARBA" id="ARBA00022679"/>
    </source>
</evidence>
<feature type="domain" description="GtrA/DPMS transmembrane" evidence="10">
    <location>
        <begin position="231"/>
        <end position="345"/>
    </location>
</feature>
<feature type="transmembrane region" description="Helical" evidence="8">
    <location>
        <begin position="257"/>
        <end position="275"/>
    </location>
</feature>
<dbReference type="InterPro" id="IPR001173">
    <property type="entry name" value="Glyco_trans_2-like"/>
</dbReference>
<feature type="domain" description="Glycosyltransferase 2-like" evidence="9">
    <location>
        <begin position="4"/>
        <end position="164"/>
    </location>
</feature>
<keyword evidence="4 11" id="KW-0808">Transferase</keyword>
<evidence type="ECO:0000256" key="1">
    <source>
        <dbReference type="ARBA" id="ARBA00004141"/>
    </source>
</evidence>
<evidence type="ECO:0000313" key="12">
    <source>
        <dbReference type="Proteomes" id="UP000009227"/>
    </source>
</evidence>
<proteinExistence type="inferred from homology"/>
<feature type="transmembrane region" description="Helical" evidence="8">
    <location>
        <begin position="229"/>
        <end position="251"/>
    </location>
</feature>
<dbReference type="Pfam" id="PF00535">
    <property type="entry name" value="Glycos_transf_2"/>
    <property type="match status" value="1"/>
</dbReference>
<keyword evidence="3 11" id="KW-0328">Glycosyltransferase</keyword>
<sequence length="352" mass="39329">MKVSIVVPTYNEAENIKKLIPLLDSVLKDYNHEIIIVDDNSPDGTAEVAKKLTEKYPVKVIVREKKLGLASAILEGIKSARAELVVVMDADLQHPPEYVLELLKNSNGYDIVIASRYVKGGEIEGWSIFRKVISKGASLLAKIMLPKIRKIKDPESGFFLVRRSKILAIADKINPTGFKFLLEVLCVGDFKVKEIPYTFRPREHGKSKFNFKEVINYIKLLLRLSDYRVIKFGIVGATGIVVNEGLLYILVLLGCPLYIASLVAIESSILSNFILNDLWTFKDRKEGSFISRCLKYHGAVALGAVVNFITLLALVSLGVHYLIANLIGISLGFVVNYIGSEVVVWSRWGRNF</sequence>
<evidence type="ECO:0000256" key="5">
    <source>
        <dbReference type="ARBA" id="ARBA00022692"/>
    </source>
</evidence>
<dbReference type="CDD" id="cd06442">
    <property type="entry name" value="DPM1_like"/>
    <property type="match status" value="1"/>
</dbReference>
<keyword evidence="6 8" id="KW-1133">Transmembrane helix</keyword>
<evidence type="ECO:0000256" key="7">
    <source>
        <dbReference type="ARBA" id="ARBA00023136"/>
    </source>
</evidence>
<feature type="transmembrane region" description="Helical" evidence="8">
    <location>
        <begin position="321"/>
        <end position="345"/>
    </location>
</feature>
<name>F6BBC6_METIK</name>
<reference evidence="11 12" key="1">
    <citation type="submission" date="2011-05" db="EMBL/GenBank/DDBJ databases">
        <title>Complete sequence of Methanotorris igneus Kol 5.</title>
        <authorList>
            <consortium name="US DOE Joint Genome Institute"/>
            <person name="Lucas S."/>
            <person name="Han J."/>
            <person name="Lapidus A."/>
            <person name="Cheng J.-F."/>
            <person name="Goodwin L."/>
            <person name="Pitluck S."/>
            <person name="Peters L."/>
            <person name="Mikhailova N."/>
            <person name="Chertkov O."/>
            <person name="Han C."/>
            <person name="Tapia R."/>
            <person name="Land M."/>
            <person name="Hauser L."/>
            <person name="Kyrpides N."/>
            <person name="Ivanova N."/>
            <person name="Pagani I."/>
            <person name="Sieprawska-Lupa M."/>
            <person name="Whitman W."/>
            <person name="Woyke T."/>
        </authorList>
    </citation>
    <scope>NUCLEOTIDE SEQUENCE [LARGE SCALE GENOMIC DNA]</scope>
    <source>
        <strain evidence="12">DSM 5666 / JCM 11834 / Kol 5</strain>
    </source>
</reference>
<dbReference type="EC" id="2.4.1.83" evidence="11"/>
<dbReference type="InterPro" id="IPR039528">
    <property type="entry name" value="DPM1-like"/>
</dbReference>
<evidence type="ECO:0000256" key="2">
    <source>
        <dbReference type="ARBA" id="ARBA00006739"/>
    </source>
</evidence>
<dbReference type="GO" id="GO:0000271">
    <property type="term" value="P:polysaccharide biosynthetic process"/>
    <property type="evidence" value="ECO:0007669"/>
    <property type="project" value="InterPro"/>
</dbReference>
<dbReference type="PANTHER" id="PTHR43398">
    <property type="entry name" value="DOLICHOL-PHOSPHATE MANNOSYLTRANSFERASE SUBUNIT 1"/>
    <property type="match status" value="1"/>
</dbReference>
<dbReference type="SUPFAM" id="SSF53448">
    <property type="entry name" value="Nucleotide-diphospho-sugar transferases"/>
    <property type="match status" value="1"/>
</dbReference>
<protein>
    <submittedName>
        <fullName evidence="11">Dolichyl-phosphate beta-D-mannosyltransferase</fullName>
        <ecNumber evidence="11">2.4.1.83</ecNumber>
    </submittedName>
</protein>
<dbReference type="InterPro" id="IPR029044">
    <property type="entry name" value="Nucleotide-diphossugar_trans"/>
</dbReference>
<organism evidence="12">
    <name type="scientific">Methanotorris igneus (strain DSM 5666 / JCM 11834 / Kol 5)</name>
    <dbReference type="NCBI Taxonomy" id="880724"/>
    <lineage>
        <taxon>Archaea</taxon>
        <taxon>Methanobacteriati</taxon>
        <taxon>Methanobacteriota</taxon>
        <taxon>Methanomada group</taxon>
        <taxon>Methanococci</taxon>
        <taxon>Methanococcales</taxon>
        <taxon>Methanocaldococcaceae</taxon>
        <taxon>Methanotorris</taxon>
    </lineage>
</organism>
<evidence type="ECO:0000256" key="6">
    <source>
        <dbReference type="ARBA" id="ARBA00022989"/>
    </source>
</evidence>
<evidence type="ECO:0000313" key="11">
    <source>
        <dbReference type="EMBL" id="AEF97133.1"/>
    </source>
</evidence>
<accession>F6BBC6</accession>
<dbReference type="Gene3D" id="3.90.550.10">
    <property type="entry name" value="Spore Coat Polysaccharide Biosynthesis Protein SpsA, Chain A"/>
    <property type="match status" value="1"/>
</dbReference>
<dbReference type="InterPro" id="IPR007267">
    <property type="entry name" value="GtrA_DPMS_TM"/>
</dbReference>
<dbReference type="GO" id="GO:0006488">
    <property type="term" value="P:dolichol-linked oligosaccharide biosynthetic process"/>
    <property type="evidence" value="ECO:0007669"/>
    <property type="project" value="TreeGrafter"/>
</dbReference>
<dbReference type="AlphaFoldDB" id="F6BBC6"/>
<feature type="transmembrane region" description="Helical" evidence="8">
    <location>
        <begin position="296"/>
        <end position="315"/>
    </location>
</feature>